<gene>
    <name evidence="2" type="ORF">ACFOEW_00320</name>
</gene>
<sequence length="392" mass="43795">MRLISTRTLTLASLVMSPLCMADGVVLDNGAQVNASLLVGVGYDSNVALMSENELSSSFWETEGQLGLSLNPGAMEHVVDFLFNDRRYADSEQDDFTDWSASYAGHYEPTSRHRADVSLSTTNFHQQRGIGYTRYLDVPLAEPLQYTQNDASLAYEYGSKAAIGRIGGEFSYLDYSFDNFSEFTDRLNYDSSTAHAWFDYNVGAVTSLTFDASVQDVSYDLLDVVGSRDSVVSRYLIGAKWSGLAKTTGLFKIGYEKRDFDSDLRATYTGLTVDAGVTWSPKTYSTVDFNLSRRTGESGFSDLIVNTTLLINWQHAWSDITATAITYQFLNLDEKGSNQRTEKRNYLGVAYSRQLAKWLTVNAEYSVTLNSSTLERFDYDNQVFMLGFKGVI</sequence>
<accession>A0ABV7JQ85</accession>
<dbReference type="Proteomes" id="UP001595477">
    <property type="component" value="Unassembled WGS sequence"/>
</dbReference>
<feature type="signal peptide" evidence="1">
    <location>
        <begin position="1"/>
        <end position="22"/>
    </location>
</feature>
<dbReference type="Pfam" id="PF10082">
    <property type="entry name" value="BBP2_2"/>
    <property type="match status" value="1"/>
</dbReference>
<proteinExistence type="predicted"/>
<evidence type="ECO:0000256" key="1">
    <source>
        <dbReference type="SAM" id="SignalP"/>
    </source>
</evidence>
<dbReference type="EMBL" id="JBHRSX010000004">
    <property type="protein sequence ID" value="MFC3200265.1"/>
    <property type="molecule type" value="Genomic_DNA"/>
</dbReference>
<dbReference type="RefSeq" id="WP_123327036.1">
    <property type="nucleotide sequence ID" value="NZ_JBHRSX010000004.1"/>
</dbReference>
<evidence type="ECO:0000313" key="2">
    <source>
        <dbReference type="EMBL" id="MFC3200265.1"/>
    </source>
</evidence>
<reference evidence="3" key="1">
    <citation type="journal article" date="2019" name="Int. J. Syst. Evol. Microbiol.">
        <title>The Global Catalogue of Microorganisms (GCM) 10K type strain sequencing project: providing services to taxonomists for standard genome sequencing and annotation.</title>
        <authorList>
            <consortium name="The Broad Institute Genomics Platform"/>
            <consortium name="The Broad Institute Genome Sequencing Center for Infectious Disease"/>
            <person name="Wu L."/>
            <person name="Ma J."/>
        </authorList>
    </citation>
    <scope>NUCLEOTIDE SEQUENCE [LARGE SCALE GENOMIC DNA]</scope>
    <source>
        <strain evidence="3">KCTC 52449</strain>
    </source>
</reference>
<keyword evidence="3" id="KW-1185">Reference proteome</keyword>
<feature type="chain" id="PRO_5045966255" evidence="1">
    <location>
        <begin position="23"/>
        <end position="392"/>
    </location>
</feature>
<dbReference type="InterPro" id="IPR018759">
    <property type="entry name" value="BBP2_2"/>
</dbReference>
<comment type="caution">
    <text evidence="2">The sequence shown here is derived from an EMBL/GenBank/DDBJ whole genome shotgun (WGS) entry which is preliminary data.</text>
</comment>
<organism evidence="2 3">
    <name type="scientific">Alteromonas oceani</name>
    <dbReference type="NCBI Taxonomy" id="2071609"/>
    <lineage>
        <taxon>Bacteria</taxon>
        <taxon>Pseudomonadati</taxon>
        <taxon>Pseudomonadota</taxon>
        <taxon>Gammaproteobacteria</taxon>
        <taxon>Alteromonadales</taxon>
        <taxon>Alteromonadaceae</taxon>
        <taxon>Alteromonas/Salinimonas group</taxon>
        <taxon>Alteromonas</taxon>
    </lineage>
</organism>
<evidence type="ECO:0000313" key="3">
    <source>
        <dbReference type="Proteomes" id="UP001595477"/>
    </source>
</evidence>
<keyword evidence="1" id="KW-0732">Signal</keyword>
<name>A0ABV7JQ85_9ALTE</name>
<protein>
    <submittedName>
        <fullName evidence="2">Outer membrane beta-barrel protein</fullName>
    </submittedName>
</protein>